<name>A0ABR3FQ62_9AGAR</name>
<organism evidence="2 3">
    <name type="scientific">Marasmius crinis-equi</name>
    <dbReference type="NCBI Taxonomy" id="585013"/>
    <lineage>
        <taxon>Eukaryota</taxon>
        <taxon>Fungi</taxon>
        <taxon>Dikarya</taxon>
        <taxon>Basidiomycota</taxon>
        <taxon>Agaricomycotina</taxon>
        <taxon>Agaricomycetes</taxon>
        <taxon>Agaricomycetidae</taxon>
        <taxon>Agaricales</taxon>
        <taxon>Marasmiineae</taxon>
        <taxon>Marasmiaceae</taxon>
        <taxon>Marasmius</taxon>
    </lineage>
</organism>
<sequence>MTLPASRSSPKNRRNVPQTAYAPSSKWKNQTGRVVPLGSLINFDLIGVPHPGTPLRELCARGPYALQQMMQGANDAVFAHAPSRPRKITFHIRWPGYEHVEWVRSIEVVTPSGHITRSELASVVAQNFARYVEKTQFEATTNIDWRLGPAGIRFDHVVLLSLRNVFEDAWQADVAVDFP</sequence>
<gene>
    <name evidence="2" type="ORF">V5O48_004524</name>
</gene>
<comment type="caution">
    <text evidence="2">The sequence shown here is derived from an EMBL/GenBank/DDBJ whole genome shotgun (WGS) entry which is preliminary data.</text>
</comment>
<protein>
    <submittedName>
        <fullName evidence="2">Uncharacterized protein</fullName>
    </submittedName>
</protein>
<reference evidence="2 3" key="1">
    <citation type="submission" date="2024-02" db="EMBL/GenBank/DDBJ databases">
        <title>A draft genome for the cacao thread blight pathogen Marasmius crinis-equi.</title>
        <authorList>
            <person name="Cohen S.P."/>
            <person name="Baruah I.K."/>
            <person name="Amoako-Attah I."/>
            <person name="Bukari Y."/>
            <person name="Meinhardt L.W."/>
            <person name="Bailey B.A."/>
        </authorList>
    </citation>
    <scope>NUCLEOTIDE SEQUENCE [LARGE SCALE GENOMIC DNA]</scope>
    <source>
        <strain evidence="2 3">GH-76</strain>
    </source>
</reference>
<dbReference type="EMBL" id="JBAHYK010000154">
    <property type="protein sequence ID" value="KAL0577455.1"/>
    <property type="molecule type" value="Genomic_DNA"/>
</dbReference>
<accession>A0ABR3FQ62</accession>
<keyword evidence="3" id="KW-1185">Reference proteome</keyword>
<feature type="region of interest" description="Disordered" evidence="1">
    <location>
        <begin position="1"/>
        <end position="27"/>
    </location>
</feature>
<proteinExistence type="predicted"/>
<evidence type="ECO:0000313" key="2">
    <source>
        <dbReference type="EMBL" id="KAL0577455.1"/>
    </source>
</evidence>
<evidence type="ECO:0000256" key="1">
    <source>
        <dbReference type="SAM" id="MobiDB-lite"/>
    </source>
</evidence>
<dbReference type="Proteomes" id="UP001465976">
    <property type="component" value="Unassembled WGS sequence"/>
</dbReference>
<evidence type="ECO:0000313" key="3">
    <source>
        <dbReference type="Proteomes" id="UP001465976"/>
    </source>
</evidence>